<keyword evidence="6" id="KW-0249">Electron transport</keyword>
<dbReference type="AlphaFoldDB" id="A0A7X6QZZ6"/>
<comment type="cofactor">
    <cofactor evidence="1">
        <name>FAD</name>
        <dbReference type="ChEBI" id="CHEBI:57692"/>
    </cofactor>
</comment>
<accession>A0A7X6QZZ6</accession>
<feature type="domain" description="Electron transfer flavoprotein alpha/beta-subunit N-terminal" evidence="8">
    <location>
        <begin position="15"/>
        <end position="203"/>
    </location>
</feature>
<sequence length="246" mass="24847">MNIAVLVKQVPEDPAADPATAARITDPVGRNAVEAAVQLTEAAGGTVTVITLGPAAATSTLKECISVGAHAGIRVDDEGLSAADGLTIARLLAAAVRRMDGVDLVLAGARSYDGGTPVVPAMVAELLGLPAVTAVTALDAEDGALLCTRVVDDGQERVRLPLPGLVTVDEHVNTPRYPSVKSKLAANKARFDVIGLADLGVTPAPHTVVVDVTEPPVREPGTVIAGDTAQDTAEKLVAALVGAGVL</sequence>
<gene>
    <name evidence="9" type="ORF">HGA03_13410</name>
</gene>
<evidence type="ECO:0000256" key="7">
    <source>
        <dbReference type="ARBA" id="ARBA00025649"/>
    </source>
</evidence>
<dbReference type="EMBL" id="JAAXOX010000007">
    <property type="protein sequence ID" value="NKY23665.1"/>
    <property type="molecule type" value="Genomic_DNA"/>
</dbReference>
<dbReference type="InterPro" id="IPR012255">
    <property type="entry name" value="ETF_b"/>
</dbReference>
<dbReference type="CDD" id="cd01714">
    <property type="entry name" value="ETF_beta"/>
    <property type="match status" value="1"/>
</dbReference>
<evidence type="ECO:0000256" key="3">
    <source>
        <dbReference type="ARBA" id="ARBA00011355"/>
    </source>
</evidence>
<protein>
    <recommendedName>
        <fullName evidence="4">Electron transfer flavoprotein subunit beta</fullName>
    </recommendedName>
</protein>
<organism evidence="9 10">
    <name type="scientific">Cellulomonas denverensis</name>
    <dbReference type="NCBI Taxonomy" id="264297"/>
    <lineage>
        <taxon>Bacteria</taxon>
        <taxon>Bacillati</taxon>
        <taxon>Actinomycetota</taxon>
        <taxon>Actinomycetes</taxon>
        <taxon>Micrococcales</taxon>
        <taxon>Cellulomonadaceae</taxon>
        <taxon>Cellulomonas</taxon>
    </lineage>
</organism>
<dbReference type="RefSeq" id="WP_168630789.1">
    <property type="nucleotide sequence ID" value="NZ_BONL01000026.1"/>
</dbReference>
<evidence type="ECO:0000259" key="8">
    <source>
        <dbReference type="SMART" id="SM00893"/>
    </source>
</evidence>
<dbReference type="PANTHER" id="PTHR21294:SF8">
    <property type="entry name" value="ELECTRON TRANSFER FLAVOPROTEIN SUBUNIT BETA"/>
    <property type="match status" value="1"/>
</dbReference>
<dbReference type="Pfam" id="PF01012">
    <property type="entry name" value="ETF"/>
    <property type="match status" value="1"/>
</dbReference>
<keyword evidence="5" id="KW-0813">Transport</keyword>
<evidence type="ECO:0000256" key="2">
    <source>
        <dbReference type="ARBA" id="ARBA00007557"/>
    </source>
</evidence>
<evidence type="ECO:0000313" key="9">
    <source>
        <dbReference type="EMBL" id="NKY23665.1"/>
    </source>
</evidence>
<comment type="caution">
    <text evidence="9">The sequence shown here is derived from an EMBL/GenBank/DDBJ whole genome shotgun (WGS) entry which is preliminary data.</text>
</comment>
<evidence type="ECO:0000256" key="1">
    <source>
        <dbReference type="ARBA" id="ARBA00001974"/>
    </source>
</evidence>
<evidence type="ECO:0000256" key="5">
    <source>
        <dbReference type="ARBA" id="ARBA00022448"/>
    </source>
</evidence>
<reference evidence="9 10" key="1">
    <citation type="submission" date="2020-04" db="EMBL/GenBank/DDBJ databases">
        <title>MicrobeNet Type strains.</title>
        <authorList>
            <person name="Nicholson A.C."/>
        </authorList>
    </citation>
    <scope>NUCLEOTIDE SEQUENCE [LARGE SCALE GENOMIC DNA]</scope>
    <source>
        <strain evidence="9 10">ATCC BAA-788</strain>
    </source>
</reference>
<dbReference type="InterPro" id="IPR014730">
    <property type="entry name" value="ETF_a/b_N"/>
</dbReference>
<evidence type="ECO:0000313" key="10">
    <source>
        <dbReference type="Proteomes" id="UP000581206"/>
    </source>
</evidence>
<dbReference type="PANTHER" id="PTHR21294">
    <property type="entry name" value="ELECTRON TRANSFER FLAVOPROTEIN BETA-SUBUNIT"/>
    <property type="match status" value="1"/>
</dbReference>
<keyword evidence="10" id="KW-1185">Reference proteome</keyword>
<comment type="similarity">
    <text evidence="2">Belongs to the ETF beta-subunit/FixA family.</text>
</comment>
<dbReference type="GO" id="GO:0009055">
    <property type="term" value="F:electron transfer activity"/>
    <property type="evidence" value="ECO:0007669"/>
    <property type="project" value="InterPro"/>
</dbReference>
<dbReference type="SMART" id="SM00893">
    <property type="entry name" value="ETF"/>
    <property type="match status" value="1"/>
</dbReference>
<comment type="function">
    <text evidence="7">The electron transfer flavoprotein serves as a specific electron acceptor for other dehydrogenases. It transfers the electrons to the main respiratory chain via ETF-ubiquinone oxidoreductase (ETF dehydrogenase).</text>
</comment>
<dbReference type="SUPFAM" id="SSF52402">
    <property type="entry name" value="Adenine nucleotide alpha hydrolases-like"/>
    <property type="match status" value="1"/>
</dbReference>
<evidence type="ECO:0000256" key="4">
    <source>
        <dbReference type="ARBA" id="ARBA00016797"/>
    </source>
</evidence>
<proteinExistence type="inferred from homology"/>
<dbReference type="InterPro" id="IPR033948">
    <property type="entry name" value="ETF_beta_N"/>
</dbReference>
<dbReference type="Gene3D" id="3.40.50.620">
    <property type="entry name" value="HUPs"/>
    <property type="match status" value="1"/>
</dbReference>
<dbReference type="InterPro" id="IPR014729">
    <property type="entry name" value="Rossmann-like_a/b/a_fold"/>
</dbReference>
<name>A0A7X6QZZ6_9CELL</name>
<comment type="subunit">
    <text evidence="3">Heterodimer of an alpha and a beta subunit.</text>
</comment>
<dbReference type="GO" id="GO:0005829">
    <property type="term" value="C:cytosol"/>
    <property type="evidence" value="ECO:0007669"/>
    <property type="project" value="TreeGrafter"/>
</dbReference>
<dbReference type="Proteomes" id="UP000581206">
    <property type="component" value="Unassembled WGS sequence"/>
</dbReference>
<evidence type="ECO:0000256" key="6">
    <source>
        <dbReference type="ARBA" id="ARBA00022982"/>
    </source>
</evidence>
<dbReference type="PIRSF" id="PIRSF000090">
    <property type="entry name" value="Beta-ETF"/>
    <property type="match status" value="1"/>
</dbReference>